<keyword evidence="9 13" id="KW-0238">DNA-binding</keyword>
<dbReference type="EMBL" id="CP002659">
    <property type="protein sequence ID" value="AEC01811.1"/>
    <property type="molecule type" value="Genomic_DNA"/>
</dbReference>
<dbReference type="NCBIfam" id="TIGR00228">
    <property type="entry name" value="ruvC"/>
    <property type="match status" value="1"/>
</dbReference>
<feature type="binding site" evidence="13">
    <location>
        <position position="28"/>
    </location>
    <ligand>
        <name>Mg(2+)</name>
        <dbReference type="ChEBI" id="CHEBI:18420"/>
        <label>1</label>
    </ligand>
</feature>
<evidence type="ECO:0000256" key="6">
    <source>
        <dbReference type="ARBA" id="ARBA00022763"/>
    </source>
</evidence>
<proteinExistence type="inferred from homology"/>
<comment type="function">
    <text evidence="13">The RuvA-RuvB-RuvC complex processes Holliday junction (HJ) DNA during genetic recombination and DNA repair. Endonuclease that resolves HJ intermediates. Cleaves cruciform DNA by making single-stranded nicks across the HJ at symmetrical positions within the homologous arms, yielding a 5'-phosphate and a 3'-hydroxyl group; requires a central core of homology in the junction. The consensus cleavage sequence is 5'-(A/T)TT(C/G)-3'. Cleavage occurs on the 3'-side of the TT dinucleotide at the point of strand exchange. HJ branch migration catalyzed by RuvA-RuvB allows RuvC to scan DNA until it finds its consensus sequence, where it cleaves and resolves the cruciform DNA.</text>
</comment>
<evidence type="ECO:0000256" key="8">
    <source>
        <dbReference type="ARBA" id="ARBA00022842"/>
    </source>
</evidence>
<gene>
    <name evidence="13" type="primary">ruvC</name>
    <name evidence="15" type="ordered locus">Spico_0583</name>
</gene>
<dbReference type="SUPFAM" id="SSF53098">
    <property type="entry name" value="Ribonuclease H-like"/>
    <property type="match status" value="1"/>
</dbReference>
<reference evidence="15 16" key="2">
    <citation type="journal article" date="2012" name="Stand. Genomic Sci.">
        <title>Complete genome sequence of the termite hindgut bacterium Spirochaeta coccoides type strain (SPN1(T)), reclassification in the genus Sphaerochaeta as Sphaerochaeta coccoides comb. nov. and emendations of the family Spirochaetaceae and the genus Sphaerochaeta.</title>
        <authorList>
            <person name="Abt B."/>
            <person name="Han C."/>
            <person name="Scheuner C."/>
            <person name="Lu M."/>
            <person name="Lapidus A."/>
            <person name="Nolan M."/>
            <person name="Lucas S."/>
            <person name="Hammon N."/>
            <person name="Deshpande S."/>
            <person name="Cheng J.F."/>
            <person name="Tapia R."/>
            <person name="Goodwin L.A."/>
            <person name="Pitluck S."/>
            <person name="Liolios K."/>
            <person name="Pagani I."/>
            <person name="Ivanova N."/>
            <person name="Mavromatis K."/>
            <person name="Mikhailova N."/>
            <person name="Huntemann M."/>
            <person name="Pati A."/>
            <person name="Chen A."/>
            <person name="Palaniappan K."/>
            <person name="Land M."/>
            <person name="Hauser L."/>
            <person name="Brambilla E.M."/>
            <person name="Rohde M."/>
            <person name="Spring S."/>
            <person name="Gronow S."/>
            <person name="Goker M."/>
            <person name="Woyke T."/>
            <person name="Bristow J."/>
            <person name="Eisen J.A."/>
            <person name="Markowitz V."/>
            <person name="Hugenholtz P."/>
            <person name="Kyrpides N.C."/>
            <person name="Klenk H.P."/>
            <person name="Detter J.C."/>
        </authorList>
    </citation>
    <scope>NUCLEOTIDE SEQUENCE [LARGE SCALE GENOMIC DNA]</scope>
    <source>
        <strain evidence="16">ATCC BAA-1237 / DSM 17374 / SPN1</strain>
    </source>
</reference>
<dbReference type="GO" id="GO:0000287">
    <property type="term" value="F:magnesium ion binding"/>
    <property type="evidence" value="ECO:0007669"/>
    <property type="project" value="UniProtKB-UniRule"/>
</dbReference>
<evidence type="ECO:0000256" key="12">
    <source>
        <dbReference type="ARBA" id="ARBA00029354"/>
    </source>
</evidence>
<evidence type="ECO:0000313" key="16">
    <source>
        <dbReference type="Proteomes" id="UP000007939"/>
    </source>
</evidence>
<keyword evidence="8 13" id="KW-0460">Magnesium</keyword>
<protein>
    <recommendedName>
        <fullName evidence="13 14">Crossover junction endodeoxyribonuclease RuvC</fullName>
        <ecNumber evidence="13 14">3.1.21.10</ecNumber>
    </recommendedName>
    <alternativeName>
        <fullName evidence="13">Holliday junction nuclease RuvC</fullName>
    </alternativeName>
    <alternativeName>
        <fullName evidence="13">Holliday junction resolvase RuvC</fullName>
    </alternativeName>
</protein>
<dbReference type="Proteomes" id="UP000007939">
    <property type="component" value="Chromosome"/>
</dbReference>
<evidence type="ECO:0000256" key="5">
    <source>
        <dbReference type="ARBA" id="ARBA00022759"/>
    </source>
</evidence>
<dbReference type="GO" id="GO:0006281">
    <property type="term" value="P:DNA repair"/>
    <property type="evidence" value="ECO:0007669"/>
    <property type="project" value="UniProtKB-UniRule"/>
</dbReference>
<dbReference type="GO" id="GO:0048476">
    <property type="term" value="C:Holliday junction resolvase complex"/>
    <property type="evidence" value="ECO:0007669"/>
    <property type="project" value="UniProtKB-UniRule"/>
</dbReference>
<dbReference type="GO" id="GO:0008821">
    <property type="term" value="F:crossover junction DNA endonuclease activity"/>
    <property type="evidence" value="ECO:0007669"/>
    <property type="project" value="UniProtKB-UniRule"/>
</dbReference>
<evidence type="ECO:0000256" key="9">
    <source>
        <dbReference type="ARBA" id="ARBA00023125"/>
    </source>
</evidence>
<dbReference type="PANTHER" id="PTHR30194:SF3">
    <property type="entry name" value="CROSSOVER JUNCTION ENDODEOXYRIBONUCLEASE RUVC"/>
    <property type="match status" value="1"/>
</dbReference>
<dbReference type="AlphaFoldDB" id="F4GK39"/>
<dbReference type="HAMAP" id="MF_00034">
    <property type="entry name" value="RuvC"/>
    <property type="match status" value="1"/>
</dbReference>
<comment type="cofactor">
    <cofactor evidence="13">
        <name>Mg(2+)</name>
        <dbReference type="ChEBI" id="CHEBI:18420"/>
    </cofactor>
    <text evidence="13">Binds 2 Mg(2+) ion per subunit.</text>
</comment>
<keyword evidence="10 13" id="KW-0233">DNA recombination</keyword>
<keyword evidence="11 13" id="KW-0234">DNA repair</keyword>
<dbReference type="PRINTS" id="PR00696">
    <property type="entry name" value="RSOLVASERUVC"/>
</dbReference>
<keyword evidence="5 13" id="KW-0255">Endonuclease</keyword>
<dbReference type="InterPro" id="IPR002176">
    <property type="entry name" value="X-over_junc_endoDNase_RuvC"/>
</dbReference>
<keyword evidence="16" id="KW-1185">Reference proteome</keyword>
<comment type="subunit">
    <text evidence="13">Homodimer which binds Holliday junction (HJ) DNA. The HJ becomes 2-fold symmetrical on binding to RuvC with unstacked arms; it has a different conformation from HJ DNA in complex with RuvA. In the full resolvosome a probable DNA-RuvA(4)-RuvB(12)-RuvC(2) complex forms which resolves the HJ.</text>
</comment>
<keyword evidence="7 13" id="KW-0378">Hydrolase</keyword>
<dbReference type="Pfam" id="PF02075">
    <property type="entry name" value="RuvC"/>
    <property type="match status" value="1"/>
</dbReference>
<evidence type="ECO:0000256" key="2">
    <source>
        <dbReference type="ARBA" id="ARBA00022490"/>
    </source>
</evidence>
<dbReference type="GO" id="GO:0006310">
    <property type="term" value="P:DNA recombination"/>
    <property type="evidence" value="ECO:0007669"/>
    <property type="project" value="UniProtKB-UniRule"/>
</dbReference>
<dbReference type="eggNOG" id="COG0817">
    <property type="taxonomic scope" value="Bacteria"/>
</dbReference>
<comment type="subcellular location">
    <subcellularLocation>
        <location evidence="13">Cytoplasm</location>
    </subcellularLocation>
</comment>
<evidence type="ECO:0000256" key="11">
    <source>
        <dbReference type="ARBA" id="ARBA00023204"/>
    </source>
</evidence>
<comment type="similarity">
    <text evidence="1 13">Belongs to the RuvC family.</text>
</comment>
<dbReference type="HOGENOM" id="CLU_091257_3_1_12"/>
<feature type="active site" evidence="13">
    <location>
        <position position="88"/>
    </location>
</feature>
<dbReference type="FunFam" id="3.30.420.10:FF:000002">
    <property type="entry name" value="Crossover junction endodeoxyribonuclease RuvC"/>
    <property type="match status" value="1"/>
</dbReference>
<evidence type="ECO:0000256" key="14">
    <source>
        <dbReference type="NCBIfam" id="TIGR00228"/>
    </source>
</evidence>
<evidence type="ECO:0000256" key="3">
    <source>
        <dbReference type="ARBA" id="ARBA00022722"/>
    </source>
</evidence>
<evidence type="ECO:0000256" key="13">
    <source>
        <dbReference type="HAMAP-Rule" id="MF_00034"/>
    </source>
</evidence>
<organism evidence="15 16">
    <name type="scientific">Parasphaerochaeta coccoides (strain ATCC BAA-1237 / DSM 17374 / SPN1)</name>
    <name type="common">Sphaerochaeta coccoides</name>
    <dbReference type="NCBI Taxonomy" id="760011"/>
    <lineage>
        <taxon>Bacteria</taxon>
        <taxon>Pseudomonadati</taxon>
        <taxon>Spirochaetota</taxon>
        <taxon>Spirochaetia</taxon>
        <taxon>Spirochaetales</taxon>
        <taxon>Sphaerochaetaceae</taxon>
        <taxon>Parasphaerochaeta</taxon>
    </lineage>
</organism>
<dbReference type="GO" id="GO:0005737">
    <property type="term" value="C:cytoplasm"/>
    <property type="evidence" value="ECO:0007669"/>
    <property type="project" value="UniProtKB-SubCell"/>
</dbReference>
<evidence type="ECO:0000313" key="15">
    <source>
        <dbReference type="EMBL" id="AEC01811.1"/>
    </source>
</evidence>
<dbReference type="EC" id="3.1.21.10" evidence="13 14"/>
<keyword evidence="4 13" id="KW-0479">Metal-binding</keyword>
<dbReference type="GO" id="GO:0003677">
    <property type="term" value="F:DNA binding"/>
    <property type="evidence" value="ECO:0007669"/>
    <property type="project" value="UniProtKB-KW"/>
</dbReference>
<dbReference type="InterPro" id="IPR036397">
    <property type="entry name" value="RNaseH_sf"/>
</dbReference>
<name>F4GK39_PARC1</name>
<dbReference type="KEGG" id="scc:Spico_0583"/>
<keyword evidence="3 13" id="KW-0540">Nuclease</keyword>
<accession>F4GK39</accession>
<feature type="active site" evidence="13">
    <location>
        <position position="28"/>
    </location>
</feature>
<dbReference type="PANTHER" id="PTHR30194">
    <property type="entry name" value="CROSSOVER JUNCTION ENDODEOXYRIBONUCLEASE RUVC"/>
    <property type="match status" value="1"/>
</dbReference>
<dbReference type="Gene3D" id="3.30.420.10">
    <property type="entry name" value="Ribonuclease H-like superfamily/Ribonuclease H"/>
    <property type="match status" value="1"/>
</dbReference>
<evidence type="ECO:0000256" key="10">
    <source>
        <dbReference type="ARBA" id="ARBA00023172"/>
    </source>
</evidence>
<evidence type="ECO:0000256" key="4">
    <source>
        <dbReference type="ARBA" id="ARBA00022723"/>
    </source>
</evidence>
<dbReference type="NCBIfam" id="NF000711">
    <property type="entry name" value="PRK00039.2-1"/>
    <property type="match status" value="1"/>
</dbReference>
<evidence type="ECO:0000256" key="1">
    <source>
        <dbReference type="ARBA" id="ARBA00009518"/>
    </source>
</evidence>
<feature type="binding site" evidence="13">
    <location>
        <position position="161"/>
    </location>
    <ligand>
        <name>Mg(2+)</name>
        <dbReference type="ChEBI" id="CHEBI:18420"/>
        <label>1</label>
    </ligand>
</feature>
<dbReference type="STRING" id="760011.Spico_0583"/>
<sequence>MSSRLRPIWNFLMTLLTKTNSMRILGIDPGLAQTGWGVVDIIDQRYRPVSFGVVTTATSQDLGLRIHYIASNIGRLAAEHEVVMVAMEDVFFTKNISSAIPVAKVIGAIMHQLAGQGLDVKMFSPPQIKTAVTGYGSAEKHQVQEMMRLMLDLKEIPKPNHSADALAVAVCCASYSSTERRLGG</sequence>
<reference evidence="16" key="1">
    <citation type="submission" date="2011-04" db="EMBL/GenBank/DDBJ databases">
        <title>The complete genome of Spirochaeta coccoides DSM 17374.</title>
        <authorList>
            <person name="Lucas S."/>
            <person name="Copeland A."/>
            <person name="Lapidus A."/>
            <person name="Bruce D."/>
            <person name="Goodwin L."/>
            <person name="Pitluck S."/>
            <person name="Peters L."/>
            <person name="Kyrpides N."/>
            <person name="Mavromatis K."/>
            <person name="Pagani I."/>
            <person name="Ivanova N."/>
            <person name="Ovchinnikova G."/>
            <person name="Lu M."/>
            <person name="Detter J.C."/>
            <person name="Tapia R."/>
            <person name="Han C."/>
            <person name="Land M."/>
            <person name="Hauser L."/>
            <person name="Markowitz V."/>
            <person name="Cheng J.-F."/>
            <person name="Hugenholtz P."/>
            <person name="Woyke T."/>
            <person name="Wu D."/>
            <person name="Spring S."/>
            <person name="Schroeder M."/>
            <person name="Brambilla E."/>
            <person name="Klenk H.-P."/>
            <person name="Eisen J.A."/>
        </authorList>
    </citation>
    <scope>NUCLEOTIDE SEQUENCE [LARGE SCALE GENOMIC DNA]</scope>
    <source>
        <strain evidence="16">ATCC BAA-1237 / DSM 17374 / SPN1</strain>
    </source>
</reference>
<keyword evidence="6 13" id="KW-0227">DNA damage</keyword>
<feature type="active site" evidence="13">
    <location>
        <position position="161"/>
    </location>
</feature>
<feature type="binding site" evidence="13">
    <location>
        <position position="88"/>
    </location>
    <ligand>
        <name>Mg(2+)</name>
        <dbReference type="ChEBI" id="CHEBI:18420"/>
        <label>2</label>
    </ligand>
</feature>
<keyword evidence="2 13" id="KW-0963">Cytoplasm</keyword>
<comment type="catalytic activity">
    <reaction evidence="12 13">
        <text>Endonucleolytic cleavage at a junction such as a reciprocal single-stranded crossover between two homologous DNA duplexes (Holliday junction).</text>
        <dbReference type="EC" id="3.1.21.10"/>
    </reaction>
</comment>
<dbReference type="CDD" id="cd16962">
    <property type="entry name" value="RuvC"/>
    <property type="match status" value="1"/>
</dbReference>
<evidence type="ECO:0000256" key="7">
    <source>
        <dbReference type="ARBA" id="ARBA00022801"/>
    </source>
</evidence>
<dbReference type="InterPro" id="IPR012337">
    <property type="entry name" value="RNaseH-like_sf"/>
</dbReference>